<dbReference type="SUPFAM" id="SSF56112">
    <property type="entry name" value="Protein kinase-like (PK-like)"/>
    <property type="match status" value="1"/>
</dbReference>
<dbReference type="GO" id="GO:0046872">
    <property type="term" value="F:metal ion binding"/>
    <property type="evidence" value="ECO:0007669"/>
    <property type="project" value="UniProtKB-KW"/>
</dbReference>
<organism evidence="27 28">
    <name type="scientific">Holothuria leucospilota</name>
    <name type="common">Black long sea cucumber</name>
    <name type="synonym">Mertensiothuria leucospilota</name>
    <dbReference type="NCBI Taxonomy" id="206669"/>
    <lineage>
        <taxon>Eukaryota</taxon>
        <taxon>Metazoa</taxon>
        <taxon>Echinodermata</taxon>
        <taxon>Eleutherozoa</taxon>
        <taxon>Echinozoa</taxon>
        <taxon>Holothuroidea</taxon>
        <taxon>Aspidochirotacea</taxon>
        <taxon>Aspidochirotida</taxon>
        <taxon>Holothuriidae</taxon>
        <taxon>Holothuria</taxon>
    </lineage>
</organism>
<dbReference type="GO" id="GO:0042254">
    <property type="term" value="P:ribosome biogenesis"/>
    <property type="evidence" value="ECO:0007669"/>
    <property type="project" value="UniProtKB-KW"/>
</dbReference>
<proteinExistence type="inferred from homology"/>
<accession>A0A9Q1BUL9</accession>
<keyword evidence="6" id="KW-0963">Cytoplasm</keyword>
<evidence type="ECO:0000256" key="16">
    <source>
        <dbReference type="ARBA" id="ARBA00047899"/>
    </source>
</evidence>
<keyword evidence="7" id="KW-0690">Ribosome biogenesis</keyword>
<comment type="catalytic activity">
    <reaction evidence="17 21">
        <text>L-seryl-[protein] + ATP = O-phospho-L-seryl-[protein] + ADP + H(+)</text>
        <dbReference type="Rhea" id="RHEA:17989"/>
        <dbReference type="Rhea" id="RHEA-COMP:9863"/>
        <dbReference type="Rhea" id="RHEA-COMP:11604"/>
        <dbReference type="ChEBI" id="CHEBI:15378"/>
        <dbReference type="ChEBI" id="CHEBI:29999"/>
        <dbReference type="ChEBI" id="CHEBI:30616"/>
        <dbReference type="ChEBI" id="CHEBI:83421"/>
        <dbReference type="ChEBI" id="CHEBI:456216"/>
        <dbReference type="EC" id="2.7.11.1"/>
    </reaction>
</comment>
<protein>
    <recommendedName>
        <fullName evidence="5 21">Serine/threonine-protein kinase RIO1</fullName>
        <ecNumber evidence="4 21">2.7.11.1</ecNumber>
    </recommendedName>
</protein>
<dbReference type="SMART" id="SM00090">
    <property type="entry name" value="RIO"/>
    <property type="match status" value="1"/>
</dbReference>
<keyword evidence="11 21" id="KW-0547">Nucleotide-binding</keyword>
<dbReference type="EC" id="2.7.11.1" evidence="4 21"/>
<dbReference type="FunFam" id="3.30.200.20:FF:000148">
    <property type="entry name" value="Serine/threonine-protein kinase RIO1"/>
    <property type="match status" value="1"/>
</dbReference>
<dbReference type="InterPro" id="IPR011009">
    <property type="entry name" value="Kinase-like_dom_sf"/>
</dbReference>
<dbReference type="PIRSF" id="PIRSF038147">
    <property type="entry name" value="Ser/Thr_PK_RIO1"/>
    <property type="match status" value="1"/>
</dbReference>
<dbReference type="InterPro" id="IPR051272">
    <property type="entry name" value="RIO-type_Ser/Thr_kinase"/>
</dbReference>
<keyword evidence="13" id="KW-0378">Hydrolase</keyword>
<evidence type="ECO:0000256" key="23">
    <source>
        <dbReference type="PIRSR" id="PIRSR038147-2"/>
    </source>
</evidence>
<dbReference type="GO" id="GO:0004674">
    <property type="term" value="F:protein serine/threonine kinase activity"/>
    <property type="evidence" value="ECO:0007669"/>
    <property type="project" value="UniProtKB-KW"/>
</dbReference>
<evidence type="ECO:0000256" key="11">
    <source>
        <dbReference type="ARBA" id="ARBA00022741"/>
    </source>
</evidence>
<dbReference type="InterPro" id="IPR017407">
    <property type="entry name" value="Ser/Thr_kinase_Rio1"/>
</dbReference>
<dbReference type="GO" id="GO:0005737">
    <property type="term" value="C:cytoplasm"/>
    <property type="evidence" value="ECO:0007669"/>
    <property type="project" value="UniProtKB-SubCell"/>
</dbReference>
<evidence type="ECO:0000256" key="17">
    <source>
        <dbReference type="ARBA" id="ARBA00048679"/>
    </source>
</evidence>
<comment type="subunit">
    <text evidence="20">Associates with the precursor of the 40S ribosome subunit. Interacts (via its N-terminus) with PRMT5 (via its N-terminus). Interacts with WDR77. Found in a PRMT5 complex composed of PRMT5, WDR77 and RIOK1. Interacts (via its C-terminus) with NCL; this interaction targets NCL for PRTM5 methylation.</text>
</comment>
<evidence type="ECO:0000256" key="20">
    <source>
        <dbReference type="ARBA" id="ARBA00063876"/>
    </source>
</evidence>
<dbReference type="GO" id="GO:0016787">
    <property type="term" value="F:hydrolase activity"/>
    <property type="evidence" value="ECO:0007669"/>
    <property type="project" value="UniProtKB-KW"/>
</dbReference>
<feature type="compositionally biased region" description="Basic and acidic residues" evidence="25">
    <location>
        <begin position="528"/>
        <end position="561"/>
    </location>
</feature>
<gene>
    <name evidence="27" type="ORF">HOLleu_23059</name>
</gene>
<feature type="binding site" evidence="24">
    <location>
        <position position="352"/>
    </location>
    <ligand>
        <name>Mg(2+)</name>
        <dbReference type="ChEBI" id="CHEBI:18420"/>
    </ligand>
</feature>
<comment type="catalytic activity">
    <reaction evidence="16 21">
        <text>L-threonyl-[protein] + ATP = O-phospho-L-threonyl-[protein] + ADP + H(+)</text>
        <dbReference type="Rhea" id="RHEA:46608"/>
        <dbReference type="Rhea" id="RHEA-COMP:11060"/>
        <dbReference type="Rhea" id="RHEA-COMP:11605"/>
        <dbReference type="ChEBI" id="CHEBI:15378"/>
        <dbReference type="ChEBI" id="CHEBI:30013"/>
        <dbReference type="ChEBI" id="CHEBI:30616"/>
        <dbReference type="ChEBI" id="CHEBI:61977"/>
        <dbReference type="ChEBI" id="CHEBI:456216"/>
        <dbReference type="EC" id="2.7.11.1"/>
    </reaction>
</comment>
<evidence type="ECO:0000256" key="19">
    <source>
        <dbReference type="ARBA" id="ARBA00057025"/>
    </source>
</evidence>
<comment type="cofactor">
    <cofactor evidence="1 24">
        <name>Mg(2+)</name>
        <dbReference type="ChEBI" id="CHEBI:18420"/>
    </cofactor>
</comment>
<comment type="function">
    <text evidence="19">Involved in the final steps of cytoplasmic maturation of the 40S ribosomal subunit. Involved in processing of 18S-E pre-rRNA to the mature 18S rRNA. Required for the recycling of NOB1 and PNO1 from the late 40S precursor. The association with the very late 40S subunit intermediate may involve a translation-like checkpoint point cycle preceeding the binding to the 60S ribosomal subunit. Despite the protein kinase domain is proposed to act predominantly as an ATPase. The catalytic activity regulates its dynamic association with the 40S subunit. In addition to its role in ribosomal biogenesis acts as an adapter protein by recruiting NCL/nucleolin the to PRMT5 complex for its symmetrical methylation.</text>
</comment>
<evidence type="ECO:0000256" key="18">
    <source>
        <dbReference type="ARBA" id="ARBA00049360"/>
    </source>
</evidence>
<dbReference type="PANTHER" id="PTHR45723">
    <property type="entry name" value="SERINE/THREONINE-PROTEIN KINASE RIO1"/>
    <property type="match status" value="1"/>
</dbReference>
<dbReference type="FunFam" id="1.10.510.10:FF:000232">
    <property type="entry name" value="Serine/threonine-protein kinase RIO1"/>
    <property type="match status" value="1"/>
</dbReference>
<evidence type="ECO:0000256" key="8">
    <source>
        <dbReference type="ARBA" id="ARBA00022527"/>
    </source>
</evidence>
<dbReference type="InterPro" id="IPR018935">
    <property type="entry name" value="RIO_kinase_CS"/>
</dbReference>
<evidence type="ECO:0000256" key="14">
    <source>
        <dbReference type="ARBA" id="ARBA00022840"/>
    </source>
</evidence>
<evidence type="ECO:0000256" key="25">
    <source>
        <dbReference type="SAM" id="MobiDB-lite"/>
    </source>
</evidence>
<keyword evidence="14 21" id="KW-0067">ATP-binding</keyword>
<dbReference type="GO" id="GO:0005524">
    <property type="term" value="F:ATP binding"/>
    <property type="evidence" value="ECO:0007669"/>
    <property type="project" value="UniProtKB-KW"/>
</dbReference>
<evidence type="ECO:0000256" key="22">
    <source>
        <dbReference type="PIRSR" id="PIRSR038147-1"/>
    </source>
</evidence>
<reference evidence="27" key="1">
    <citation type="submission" date="2021-10" db="EMBL/GenBank/DDBJ databases">
        <title>Tropical sea cucumber genome reveals ecological adaptation and Cuvierian tubules defense mechanism.</title>
        <authorList>
            <person name="Chen T."/>
        </authorList>
    </citation>
    <scope>NUCLEOTIDE SEQUENCE</scope>
    <source>
        <strain evidence="27">Nanhai2018</strain>
        <tissue evidence="27">Muscle</tissue>
    </source>
</reference>
<comment type="catalytic activity">
    <reaction evidence="18">
        <text>ATP + H2O = ADP + phosphate + H(+)</text>
        <dbReference type="Rhea" id="RHEA:13065"/>
        <dbReference type="ChEBI" id="CHEBI:15377"/>
        <dbReference type="ChEBI" id="CHEBI:15378"/>
        <dbReference type="ChEBI" id="CHEBI:30616"/>
        <dbReference type="ChEBI" id="CHEBI:43474"/>
        <dbReference type="ChEBI" id="CHEBI:456216"/>
    </reaction>
</comment>
<dbReference type="AlphaFoldDB" id="A0A9Q1BUL9"/>
<evidence type="ECO:0000256" key="6">
    <source>
        <dbReference type="ARBA" id="ARBA00022490"/>
    </source>
</evidence>
<evidence type="ECO:0000313" key="28">
    <source>
        <dbReference type="Proteomes" id="UP001152320"/>
    </source>
</evidence>
<comment type="similarity">
    <text evidence="3 21">Belongs to the protein kinase superfamily. RIO-type Ser/Thr kinase family.</text>
</comment>
<evidence type="ECO:0000256" key="2">
    <source>
        <dbReference type="ARBA" id="ARBA00004496"/>
    </source>
</evidence>
<dbReference type="OrthoDB" id="205248at2759"/>
<sequence>MLYADCHSQLKMEVQGQFDDAEVSGTCDIEIKLKPSSSAITNPDAIEMGLLDHQANQMSVRGEDGEDSEEDDEEYWGWDGEVSDFTKKFNILRSQNYQWNQNQPNAQNSSGKFQPNDKGIQRYANKITLEKYSGPQSLPDSTTNQLMKTSKKSDSDRHRVRDKADRATMEQVLDPRTRMILFKMLSRHIISEINGCISTGKEANVYHATTNHGEHRAVKVYKTSILTFKDRDRYVTGEFRFRRGYCKHNPRKMVRTWAEKEMRNLMRLHTAGVLCPQPHILRSHVLVMDFVGINGWPAPLLKDVNITENKARELYLDCIQAVRKIYQDAKLVHADLSEFNMLFCDDKLYIIDVSQSVEHDHHLAFEFLRKDCTNVTEYFRKKGVCTMTVRELFDFVTDPSINADNMDEYLQKAMEVASQRSEQEVTEQEKIDEEVFKNSFIPQKLEEVMDVEKDIKKVQTGDGDDILYGRITGLQSDAGVQENVQGEKESKKEVTFREGEILEDRESEEDEDLSHDENEMSEEDSEEDERRNDLQKYHRPKDESLSDKKERKKAVKEEKRENRKNKIPKHVKKRKEKIAKVNRTTRR</sequence>
<evidence type="ECO:0000256" key="5">
    <source>
        <dbReference type="ARBA" id="ARBA00016038"/>
    </source>
</evidence>
<feature type="active site" description="4-aspartylphosphate intermediate" evidence="22">
    <location>
        <position position="352"/>
    </location>
</feature>
<feature type="compositionally biased region" description="Acidic residues" evidence="25">
    <location>
        <begin position="505"/>
        <end position="527"/>
    </location>
</feature>
<dbReference type="CDD" id="cd05147">
    <property type="entry name" value="RIO1_euk"/>
    <property type="match status" value="1"/>
</dbReference>
<comment type="caution">
    <text evidence="27">The sequence shown here is derived from an EMBL/GenBank/DDBJ whole genome shotgun (WGS) entry which is preliminary data.</text>
</comment>
<evidence type="ECO:0000256" key="10">
    <source>
        <dbReference type="ARBA" id="ARBA00022723"/>
    </source>
</evidence>
<feature type="compositionally biased region" description="Basic and acidic residues" evidence="25">
    <location>
        <begin position="485"/>
        <end position="504"/>
    </location>
</feature>
<evidence type="ECO:0000256" key="13">
    <source>
        <dbReference type="ARBA" id="ARBA00022801"/>
    </source>
</evidence>
<feature type="active site" description="Proton acceptor" evidence="22">
    <location>
        <position position="335"/>
    </location>
</feature>
<keyword evidence="8 21" id="KW-0723">Serine/threonine-protein kinase</keyword>
<dbReference type="EMBL" id="JAIZAY010000011">
    <property type="protein sequence ID" value="KAJ8032960.1"/>
    <property type="molecule type" value="Genomic_DNA"/>
</dbReference>
<feature type="region of interest" description="Disordered" evidence="25">
    <location>
        <begin position="132"/>
        <end position="165"/>
    </location>
</feature>
<dbReference type="Pfam" id="PF01163">
    <property type="entry name" value="RIO1"/>
    <property type="match status" value="1"/>
</dbReference>
<dbReference type="PROSITE" id="PS01245">
    <property type="entry name" value="RIO1"/>
    <property type="match status" value="1"/>
</dbReference>
<dbReference type="Gene3D" id="1.10.510.10">
    <property type="entry name" value="Transferase(Phosphotransferase) domain 1"/>
    <property type="match status" value="1"/>
</dbReference>
<evidence type="ECO:0000256" key="15">
    <source>
        <dbReference type="ARBA" id="ARBA00022842"/>
    </source>
</evidence>
<feature type="region of interest" description="Disordered" evidence="25">
    <location>
        <begin position="478"/>
        <end position="587"/>
    </location>
</feature>
<evidence type="ECO:0000256" key="21">
    <source>
        <dbReference type="PIRNR" id="PIRNR038147"/>
    </source>
</evidence>
<keyword evidence="12 21" id="KW-0418">Kinase</keyword>
<evidence type="ECO:0000256" key="24">
    <source>
        <dbReference type="PIRSR" id="PIRSR038147-3"/>
    </source>
</evidence>
<evidence type="ECO:0000259" key="26">
    <source>
        <dbReference type="SMART" id="SM00090"/>
    </source>
</evidence>
<evidence type="ECO:0000256" key="12">
    <source>
        <dbReference type="ARBA" id="ARBA00022777"/>
    </source>
</evidence>
<feature type="binding site" evidence="24">
    <location>
        <position position="340"/>
    </location>
    <ligand>
        <name>Mg(2+)</name>
        <dbReference type="ChEBI" id="CHEBI:18420"/>
    </ligand>
</feature>
<keyword evidence="28" id="KW-1185">Reference proteome</keyword>
<feature type="compositionally biased region" description="Basic and acidic residues" evidence="25">
    <location>
        <begin position="151"/>
        <end position="165"/>
    </location>
</feature>
<evidence type="ECO:0000313" key="27">
    <source>
        <dbReference type="EMBL" id="KAJ8032960.1"/>
    </source>
</evidence>
<feature type="domain" description="RIO kinase" evidence="26">
    <location>
        <begin position="162"/>
        <end position="398"/>
    </location>
</feature>
<evidence type="ECO:0000256" key="3">
    <source>
        <dbReference type="ARBA" id="ARBA00009196"/>
    </source>
</evidence>
<name>A0A9Q1BUL9_HOLLE</name>
<evidence type="ECO:0000256" key="7">
    <source>
        <dbReference type="ARBA" id="ARBA00022517"/>
    </source>
</evidence>
<comment type="subcellular location">
    <subcellularLocation>
        <location evidence="2">Cytoplasm</location>
    </subcellularLocation>
</comment>
<dbReference type="InterPro" id="IPR018934">
    <property type="entry name" value="RIO_dom"/>
</dbReference>
<keyword evidence="15" id="KW-0460">Magnesium</keyword>
<keyword evidence="10" id="KW-0479">Metal-binding</keyword>
<feature type="compositionally biased region" description="Basic residues" evidence="25">
    <location>
        <begin position="562"/>
        <end position="577"/>
    </location>
</feature>
<dbReference type="Proteomes" id="UP001152320">
    <property type="component" value="Chromosome 11"/>
</dbReference>
<feature type="binding site" evidence="23">
    <location>
        <position position="219"/>
    </location>
    <ligand>
        <name>ATP</name>
        <dbReference type="ChEBI" id="CHEBI:30616"/>
    </ligand>
</feature>
<keyword evidence="9 21" id="KW-0808">Transferase</keyword>
<feature type="compositionally biased region" description="Polar residues" evidence="25">
    <location>
        <begin position="134"/>
        <end position="148"/>
    </location>
</feature>
<evidence type="ECO:0000256" key="1">
    <source>
        <dbReference type="ARBA" id="ARBA00001946"/>
    </source>
</evidence>
<evidence type="ECO:0000256" key="4">
    <source>
        <dbReference type="ARBA" id="ARBA00012513"/>
    </source>
</evidence>
<dbReference type="Gene3D" id="3.30.200.20">
    <property type="entry name" value="Phosphorylase Kinase, domain 1"/>
    <property type="match status" value="1"/>
</dbReference>
<dbReference type="InterPro" id="IPR000687">
    <property type="entry name" value="RIO_kinase"/>
</dbReference>
<evidence type="ECO:0000256" key="9">
    <source>
        <dbReference type="ARBA" id="ARBA00022679"/>
    </source>
</evidence>